<dbReference type="PANTHER" id="PTHR30061">
    <property type="entry name" value="MALTOSE-BINDING PERIPLASMIC PROTEIN"/>
    <property type="match status" value="1"/>
</dbReference>
<dbReference type="RefSeq" id="WP_317642283.1">
    <property type="nucleotide sequence ID" value="NZ_AP026800.1"/>
</dbReference>
<reference evidence="5 6" key="1">
    <citation type="journal article" date="2023" name="Microbiol. Spectr.">
        <title>Symbiosis of Carpenter Bees with Uncharacterized Lactic Acid Bacteria Showing NAD Auxotrophy.</title>
        <authorList>
            <person name="Kawasaki S."/>
            <person name="Ozawa K."/>
            <person name="Mori T."/>
            <person name="Yamamoto A."/>
            <person name="Ito M."/>
            <person name="Ohkuma M."/>
            <person name="Sakamoto M."/>
            <person name="Matsutani M."/>
        </authorList>
    </citation>
    <scope>NUCLEOTIDE SEQUENCE [LARGE SCALE GENOMIC DNA]</scope>
    <source>
        <strain evidence="5 6">KimH</strain>
    </source>
</reference>
<proteinExistence type="inferred from homology"/>
<protein>
    <submittedName>
        <fullName evidence="5">Sugar ABC transporter substrate-binding protein</fullName>
    </submittedName>
</protein>
<evidence type="ECO:0000313" key="6">
    <source>
        <dbReference type="Proteomes" id="UP001321748"/>
    </source>
</evidence>
<comment type="similarity">
    <text evidence="1">Belongs to the bacterial solute-binding protein 1 family.</text>
</comment>
<evidence type="ECO:0000256" key="2">
    <source>
        <dbReference type="ARBA" id="ARBA00022448"/>
    </source>
</evidence>
<dbReference type="PROSITE" id="PS51257">
    <property type="entry name" value="PROKAR_LIPOPROTEIN"/>
    <property type="match status" value="1"/>
</dbReference>
<keyword evidence="3 4" id="KW-0732">Signal</keyword>
<evidence type="ECO:0000256" key="1">
    <source>
        <dbReference type="ARBA" id="ARBA00008520"/>
    </source>
</evidence>
<evidence type="ECO:0000313" key="5">
    <source>
        <dbReference type="EMBL" id="BDR54770.1"/>
    </source>
</evidence>
<keyword evidence="2" id="KW-0813">Transport</keyword>
<gene>
    <name evidence="5" type="ORF">KIMH_08810</name>
</gene>
<keyword evidence="6" id="KW-1185">Reference proteome</keyword>
<evidence type="ECO:0000256" key="3">
    <source>
        <dbReference type="ARBA" id="ARBA00022729"/>
    </source>
</evidence>
<organism evidence="5 6">
    <name type="scientific">Bombiscardovia apis</name>
    <dbReference type="NCBI Taxonomy" id="2932182"/>
    <lineage>
        <taxon>Bacteria</taxon>
        <taxon>Bacillati</taxon>
        <taxon>Actinomycetota</taxon>
        <taxon>Actinomycetes</taxon>
        <taxon>Bifidobacteriales</taxon>
        <taxon>Bifidobacteriaceae</taxon>
        <taxon>Bombiscardovia</taxon>
    </lineage>
</organism>
<dbReference type="SUPFAM" id="SSF53850">
    <property type="entry name" value="Periplasmic binding protein-like II"/>
    <property type="match status" value="1"/>
</dbReference>
<name>A0ABN6SJ76_9BIFI</name>
<evidence type="ECO:0000256" key="4">
    <source>
        <dbReference type="SAM" id="SignalP"/>
    </source>
</evidence>
<dbReference type="Proteomes" id="UP001321748">
    <property type="component" value="Chromosome"/>
</dbReference>
<feature type="signal peptide" evidence="4">
    <location>
        <begin position="1"/>
        <end position="20"/>
    </location>
</feature>
<dbReference type="Gene3D" id="3.40.190.10">
    <property type="entry name" value="Periplasmic binding protein-like II"/>
    <property type="match status" value="2"/>
</dbReference>
<dbReference type="PANTHER" id="PTHR30061:SF50">
    <property type="entry name" value="MALTOSE_MALTODEXTRIN-BINDING PERIPLASMIC PROTEIN"/>
    <property type="match status" value="1"/>
</dbReference>
<dbReference type="InterPro" id="IPR006059">
    <property type="entry name" value="SBP"/>
</dbReference>
<dbReference type="Pfam" id="PF01547">
    <property type="entry name" value="SBP_bac_1"/>
    <property type="match status" value="1"/>
</dbReference>
<accession>A0ABN6SJ76</accession>
<sequence>MMRNKTWIAGVALATATVLALSGCSMGGSSSSNKEASGDADGKGKTITVWAMKGDYTDETLAAINKAFKEKTGADVKVQTQQWDGIGTKITTALSTSTPPDIIDMGNTQVAGYAASGGLMDLTSEKSNLSAGNKWIKGLEEPATIDGKLYGVPAFAAARAVIYNKQIWKDAGVTSEPKNWDEFTAALDKVQAKNAENADFVPFYMPGQYWYSALQFIWDAGGNVAQEKDGSWKGTMSSENSIKGMDQWKAFQNKYSSEASRSVDTETPSMDDMLADGKTGAILSNSATIGTVKKTNPALTDDSLGTFAMPGQSGKNQVSMVAGSDWAVAAKSQNQKLAIEWLKIAASDEIQQTWVFEHDGWLPNSVEGLDKSMKSDKFPQVQKGFFEAAKNSKTTPASPNWADVESDKSINDFTKTIATGSASTKDAAQKFDAHLDEVFAKKN</sequence>
<feature type="chain" id="PRO_5046609201" evidence="4">
    <location>
        <begin position="21"/>
        <end position="443"/>
    </location>
</feature>
<dbReference type="EMBL" id="AP026800">
    <property type="protein sequence ID" value="BDR54770.1"/>
    <property type="molecule type" value="Genomic_DNA"/>
</dbReference>